<feature type="region of interest" description="Disordered" evidence="1">
    <location>
        <begin position="173"/>
        <end position="258"/>
    </location>
</feature>
<proteinExistence type="predicted"/>
<organism evidence="2 3">
    <name type="scientific">Taxus chinensis</name>
    <name type="common">Chinese yew</name>
    <name type="synonym">Taxus wallichiana var. chinensis</name>
    <dbReference type="NCBI Taxonomy" id="29808"/>
    <lineage>
        <taxon>Eukaryota</taxon>
        <taxon>Viridiplantae</taxon>
        <taxon>Streptophyta</taxon>
        <taxon>Embryophyta</taxon>
        <taxon>Tracheophyta</taxon>
        <taxon>Spermatophyta</taxon>
        <taxon>Pinopsida</taxon>
        <taxon>Pinidae</taxon>
        <taxon>Conifers II</taxon>
        <taxon>Cupressales</taxon>
        <taxon>Taxaceae</taxon>
        <taxon>Taxus</taxon>
    </lineage>
</organism>
<evidence type="ECO:0000313" key="3">
    <source>
        <dbReference type="Proteomes" id="UP000824469"/>
    </source>
</evidence>
<keyword evidence="3" id="KW-1185">Reference proteome</keyword>
<dbReference type="Proteomes" id="UP000824469">
    <property type="component" value="Unassembled WGS sequence"/>
</dbReference>
<feature type="compositionally biased region" description="Basic and acidic residues" evidence="1">
    <location>
        <begin position="173"/>
        <end position="244"/>
    </location>
</feature>
<feature type="compositionally biased region" description="Polar residues" evidence="1">
    <location>
        <begin position="19"/>
        <end position="30"/>
    </location>
</feature>
<dbReference type="EMBL" id="JAHRHJ020000002">
    <property type="protein sequence ID" value="KAH9324326.1"/>
    <property type="molecule type" value="Genomic_DNA"/>
</dbReference>
<gene>
    <name evidence="2" type="ORF">KI387_004504</name>
</gene>
<dbReference type="AlphaFoldDB" id="A0AA38GKS7"/>
<feature type="region of interest" description="Disordered" evidence="1">
    <location>
        <begin position="329"/>
        <end position="352"/>
    </location>
</feature>
<evidence type="ECO:0000313" key="2">
    <source>
        <dbReference type="EMBL" id="KAH9324326.1"/>
    </source>
</evidence>
<comment type="caution">
    <text evidence="2">The sequence shown here is derived from an EMBL/GenBank/DDBJ whole genome shotgun (WGS) entry which is preliminary data.</text>
</comment>
<feature type="region of interest" description="Disordered" evidence="1">
    <location>
        <begin position="1"/>
        <end position="44"/>
    </location>
</feature>
<name>A0AA38GKS7_TAXCH</name>
<reference evidence="2 3" key="1">
    <citation type="journal article" date="2021" name="Nat. Plants">
        <title>The Taxus genome provides insights into paclitaxel biosynthesis.</title>
        <authorList>
            <person name="Xiong X."/>
            <person name="Gou J."/>
            <person name="Liao Q."/>
            <person name="Li Y."/>
            <person name="Zhou Q."/>
            <person name="Bi G."/>
            <person name="Li C."/>
            <person name="Du R."/>
            <person name="Wang X."/>
            <person name="Sun T."/>
            <person name="Guo L."/>
            <person name="Liang H."/>
            <person name="Lu P."/>
            <person name="Wu Y."/>
            <person name="Zhang Z."/>
            <person name="Ro D.K."/>
            <person name="Shang Y."/>
            <person name="Huang S."/>
            <person name="Yan J."/>
        </authorList>
    </citation>
    <scope>NUCLEOTIDE SEQUENCE [LARGE SCALE GENOMIC DNA]</scope>
    <source>
        <strain evidence="2">Ta-2019</strain>
    </source>
</reference>
<evidence type="ECO:0000256" key="1">
    <source>
        <dbReference type="SAM" id="MobiDB-lite"/>
    </source>
</evidence>
<accession>A0AA38GKS7</accession>
<sequence length="352" mass="40243">MPKDLNQPHTINEEDDHVSSTTHVSQTQEATDVDDSLSLPTQLSPPQWVKEGAINLNMQIDFNNEEVSLSMPSPPLPLPSEVVHYYADNLEWEARDTSQLDAPNLSTQHMDKGNFEVADFIATQDTEEVVCTQNDNQSVSKFLKLPIERVHNNPVRLSDGAIRIDLKEKRREQAEERKAHMLVEKEKKGQLKMERELKRQKKEEDKLQQKNEKELKREQARLSKEHDKRMKEWQQAQKEPDRQNRRLSSPSNPLPDQHHILLDMYNTFMPAFSSIINNQSSCPSSPSNKETFSGKLEQAMFGQIGQLSRTLTDVPGKPATMLPHVLQSMNASTSDSHEEEQPQAFPGFWSSG</sequence>
<protein>
    <submittedName>
        <fullName evidence="2">Uncharacterized protein</fullName>
    </submittedName>
</protein>